<gene>
    <name evidence="2" type="ORF">PPACK8108_LOCUS3140</name>
</gene>
<evidence type="ECO:0000313" key="2">
    <source>
        <dbReference type="EMBL" id="CAH7668619.1"/>
    </source>
</evidence>
<dbReference type="Pfam" id="PF13450">
    <property type="entry name" value="NAD_binding_8"/>
    <property type="match status" value="1"/>
</dbReference>
<keyword evidence="1" id="KW-0472">Membrane</keyword>
<protein>
    <recommendedName>
        <fullName evidence="4">Amine oxidase domain-containing protein</fullName>
    </recommendedName>
</protein>
<comment type="caution">
    <text evidence="2">The sequence shown here is derived from an EMBL/GenBank/DDBJ whole genome shotgun (WGS) entry which is preliminary data.</text>
</comment>
<dbReference type="Gene3D" id="3.50.50.60">
    <property type="entry name" value="FAD/NAD(P)-binding domain"/>
    <property type="match status" value="1"/>
</dbReference>
<dbReference type="SUPFAM" id="SSF51905">
    <property type="entry name" value="FAD/NAD(P)-binding domain"/>
    <property type="match status" value="1"/>
</dbReference>
<evidence type="ECO:0008006" key="4">
    <source>
        <dbReference type="Google" id="ProtNLM"/>
    </source>
</evidence>
<feature type="transmembrane region" description="Helical" evidence="1">
    <location>
        <begin position="472"/>
        <end position="495"/>
    </location>
</feature>
<dbReference type="EMBL" id="CALTRL010000550">
    <property type="protein sequence ID" value="CAH7668619.1"/>
    <property type="molecule type" value="Genomic_DNA"/>
</dbReference>
<organism evidence="2 3">
    <name type="scientific">Phakopsora pachyrhizi</name>
    <name type="common">Asian soybean rust disease fungus</name>
    <dbReference type="NCBI Taxonomy" id="170000"/>
    <lineage>
        <taxon>Eukaryota</taxon>
        <taxon>Fungi</taxon>
        <taxon>Dikarya</taxon>
        <taxon>Basidiomycota</taxon>
        <taxon>Pucciniomycotina</taxon>
        <taxon>Pucciniomycetes</taxon>
        <taxon>Pucciniales</taxon>
        <taxon>Phakopsoraceae</taxon>
        <taxon>Phakopsora</taxon>
    </lineage>
</organism>
<dbReference type="GO" id="GO:0016491">
    <property type="term" value="F:oxidoreductase activity"/>
    <property type="evidence" value="ECO:0007669"/>
    <property type="project" value="TreeGrafter"/>
</dbReference>
<dbReference type="Gene3D" id="3.90.660.20">
    <property type="entry name" value="Protoporphyrinogen oxidase, mitochondrial, domain 2"/>
    <property type="match status" value="1"/>
</dbReference>
<keyword evidence="3" id="KW-1185">Reference proteome</keyword>
<dbReference type="InterPro" id="IPR050464">
    <property type="entry name" value="Zeta_carotene_desat/Oxidored"/>
</dbReference>
<dbReference type="PANTHER" id="PTHR42923:SF17">
    <property type="entry name" value="AMINE OXIDASE DOMAIN-CONTAINING PROTEIN"/>
    <property type="match status" value="1"/>
</dbReference>
<keyword evidence="1" id="KW-1133">Transmembrane helix</keyword>
<sequence length="505" mass="57994">MKVAVVGGGVSGLSAVWLLNEHSEHQVDLFESNDYVGGHSNTVNLIRKQSLRDEVVRVDTGFIVFNRLTYPNFLRFLETLNIEHIDSDMSFSYKRLSDPTYEWSGNGLRALFKGITSLRDLLSQIRMIWDIIRFNCLAIDVLDQDDEDLDVTIDKYLVDHNYSDGFRNHYLLPMVACIWSTPIDKTALLFPMKTLVRFMLNHHLLQIFHQPQWLTIRNGSRSYVDRILSKLRPESCFKGTKIQSISIDDNGKISLFDRLGRSFEGYDHIIFGSHADQTRQILQSSNSDGKFDQQIDLLSDFQFSKNVAVLHNDISLMPLNREIWASWNYFTGQRKSKPKSFSDCDHNSIAMESTVSLTYWMNLLQSIPEEKYGPILVTLNPAEPIDQRFISGQWEYEHALYTSKSVKAQSRLSEIQGLSGLSYVGAWTKYGFHEDGFTSALKLLVRDKYELFRVKSPIGLTIRDEKVRPPGLIVRLIIFCIQALFEIFFLILKVLGSSLGKTKKS</sequence>
<dbReference type="PANTHER" id="PTHR42923">
    <property type="entry name" value="PROTOPORPHYRINOGEN OXIDASE"/>
    <property type="match status" value="1"/>
</dbReference>
<reference evidence="2" key="1">
    <citation type="submission" date="2022-06" db="EMBL/GenBank/DDBJ databases">
        <authorList>
            <consortium name="SYNGENTA / RWTH Aachen University"/>
        </authorList>
    </citation>
    <scope>NUCLEOTIDE SEQUENCE</scope>
</reference>
<keyword evidence="1" id="KW-0812">Transmembrane</keyword>
<dbReference type="Gene3D" id="1.10.3110.10">
    <property type="entry name" value="protoporphyrinogen ix oxidase, domain 3"/>
    <property type="match status" value="1"/>
</dbReference>
<evidence type="ECO:0000313" key="3">
    <source>
        <dbReference type="Proteomes" id="UP001153365"/>
    </source>
</evidence>
<dbReference type="Proteomes" id="UP001153365">
    <property type="component" value="Unassembled WGS sequence"/>
</dbReference>
<dbReference type="InterPro" id="IPR036188">
    <property type="entry name" value="FAD/NAD-bd_sf"/>
</dbReference>
<dbReference type="AlphaFoldDB" id="A0AAV0AJE7"/>
<name>A0AAV0AJE7_PHAPC</name>
<accession>A0AAV0AJE7</accession>
<proteinExistence type="predicted"/>
<evidence type="ECO:0000256" key="1">
    <source>
        <dbReference type="SAM" id="Phobius"/>
    </source>
</evidence>